<organism evidence="1">
    <name type="scientific">Salmonella enterica</name>
    <name type="common">Salmonella choleraesuis</name>
    <dbReference type="NCBI Taxonomy" id="28901"/>
    <lineage>
        <taxon>Bacteria</taxon>
        <taxon>Pseudomonadati</taxon>
        <taxon>Pseudomonadota</taxon>
        <taxon>Gammaproteobacteria</taxon>
        <taxon>Enterobacterales</taxon>
        <taxon>Enterobacteriaceae</taxon>
        <taxon>Salmonella</taxon>
    </lineage>
</organism>
<accession>A0A5U1KN58</accession>
<reference evidence="1" key="1">
    <citation type="submission" date="2018-08" db="EMBL/GenBank/DDBJ databases">
        <authorList>
            <consortium name="PulseNet: The National Subtyping Network for Foodborne Disease Surveillance"/>
            <person name="Tarr C.L."/>
            <person name="Trees E."/>
            <person name="Katz L.S."/>
            <person name="Carleton-Romer H.A."/>
            <person name="Stroika S."/>
            <person name="Kucerova Z."/>
            <person name="Roache K.F."/>
            <person name="Sabol A.L."/>
            <person name="Besser J."/>
            <person name="Gerner-Smidt P."/>
        </authorList>
    </citation>
    <scope>NUCLEOTIDE SEQUENCE</scope>
    <source>
        <strain evidence="1">PNUSAS046152</strain>
    </source>
</reference>
<name>A0A5U1KN58_SALER</name>
<protein>
    <submittedName>
        <fullName evidence="1">Uncharacterized protein</fullName>
    </submittedName>
</protein>
<evidence type="ECO:0000313" key="1">
    <source>
        <dbReference type="EMBL" id="EBO7435155.1"/>
    </source>
</evidence>
<gene>
    <name evidence="1" type="ORF">D0U91_22895</name>
</gene>
<dbReference type="AlphaFoldDB" id="A0A5U1KN58"/>
<comment type="caution">
    <text evidence="1">The sequence shown here is derived from an EMBL/GenBank/DDBJ whole genome shotgun (WGS) entry which is preliminary data.</text>
</comment>
<sequence length="103" mass="11871">MNTNTLNTVYNSMINTMNMVEFNLDNGFTLYQNDDCEYTEIGRTYYNAKGFAKSYTIHDDGSFFIIKSNSKVCKKVKNEHVKDVISSLIDVIKKDGHSLEMKH</sequence>
<proteinExistence type="predicted"/>
<dbReference type="EMBL" id="AAGJMH010000034">
    <property type="protein sequence ID" value="EBO7435155.1"/>
    <property type="molecule type" value="Genomic_DNA"/>
</dbReference>